<evidence type="ECO:0000313" key="2">
    <source>
        <dbReference type="Proteomes" id="UP000091857"/>
    </source>
</evidence>
<keyword evidence="2" id="KW-1185">Reference proteome</keyword>
<name>A0ACB7FXA9_MANES</name>
<comment type="caution">
    <text evidence="1">The sequence shown here is derived from an EMBL/GenBank/DDBJ whole genome shotgun (WGS) entry which is preliminary data.</text>
</comment>
<evidence type="ECO:0000313" key="1">
    <source>
        <dbReference type="EMBL" id="KAG8612186.1"/>
    </source>
</evidence>
<accession>A0ACB7FXA9</accession>
<protein>
    <submittedName>
        <fullName evidence="1">Uncharacterized protein</fullName>
    </submittedName>
</protein>
<gene>
    <name evidence="1" type="ORF">MANES_S095309v8</name>
</gene>
<dbReference type="EMBL" id="MU251181">
    <property type="protein sequence ID" value="KAG8612186.1"/>
    <property type="molecule type" value="Genomic_DNA"/>
</dbReference>
<organism evidence="1 2">
    <name type="scientific">Manihot esculenta</name>
    <name type="common">Cassava</name>
    <name type="synonym">Jatropha manihot</name>
    <dbReference type="NCBI Taxonomy" id="3983"/>
    <lineage>
        <taxon>Eukaryota</taxon>
        <taxon>Viridiplantae</taxon>
        <taxon>Streptophyta</taxon>
        <taxon>Embryophyta</taxon>
        <taxon>Tracheophyta</taxon>
        <taxon>Spermatophyta</taxon>
        <taxon>Magnoliopsida</taxon>
        <taxon>eudicotyledons</taxon>
        <taxon>Gunneridae</taxon>
        <taxon>Pentapetalae</taxon>
        <taxon>rosids</taxon>
        <taxon>fabids</taxon>
        <taxon>Malpighiales</taxon>
        <taxon>Euphorbiaceae</taxon>
        <taxon>Crotonoideae</taxon>
        <taxon>Manihoteae</taxon>
        <taxon>Manihot</taxon>
    </lineage>
</organism>
<proteinExistence type="predicted"/>
<reference evidence="2" key="1">
    <citation type="journal article" date="2016" name="Nat. Biotechnol.">
        <title>Sequencing wild and cultivated cassava and related species reveals extensive interspecific hybridization and genetic diversity.</title>
        <authorList>
            <person name="Bredeson J.V."/>
            <person name="Lyons J.B."/>
            <person name="Prochnik S.E."/>
            <person name="Wu G.A."/>
            <person name="Ha C.M."/>
            <person name="Edsinger-Gonzales E."/>
            <person name="Grimwood J."/>
            <person name="Schmutz J."/>
            <person name="Rabbi I.Y."/>
            <person name="Egesi C."/>
            <person name="Nauluvula P."/>
            <person name="Lebot V."/>
            <person name="Ndunguru J."/>
            <person name="Mkamilo G."/>
            <person name="Bart R.S."/>
            <person name="Setter T.L."/>
            <person name="Gleadow R.M."/>
            <person name="Kulakow P."/>
            <person name="Ferguson M.E."/>
            <person name="Rounsley S."/>
            <person name="Rokhsar D.S."/>
        </authorList>
    </citation>
    <scope>NUCLEOTIDE SEQUENCE [LARGE SCALE GENOMIC DNA]</scope>
    <source>
        <strain evidence="2">cv. AM560-2</strain>
    </source>
</reference>
<sequence length="208" mass="23536">MECITSQLITSRMNLSPIALYMVQLCQNVEWVLLSHSPLDSSDQTLGQQTHCWGPRFLGSEPTQVDSNEGPNIHEHNSKLFPKNPLKHHGIIIEKHARKGWTGHFRRQVRRPKVPPEPKVRQVRRHLRRPKLPDRGETHACSAAPSAAESARQRRKSPFGGKLRQPKAASTSTFGGRKFLRLPNLVSPRMAETQLPYAFMPPISSKHA</sequence>
<dbReference type="Proteomes" id="UP000091857">
    <property type="component" value="Unassembled WGS sequence"/>
</dbReference>